<evidence type="ECO:0000256" key="6">
    <source>
        <dbReference type="ARBA" id="ARBA00023136"/>
    </source>
</evidence>
<keyword evidence="6 7" id="KW-0472">Membrane</keyword>
<proteinExistence type="inferred from homology"/>
<protein>
    <submittedName>
        <fullName evidence="10">Carbohydrate ABC transporter permease</fullName>
    </submittedName>
</protein>
<comment type="caution">
    <text evidence="10">The sequence shown here is derived from an EMBL/GenBank/DDBJ whole genome shotgun (WGS) entry which is preliminary data.</text>
</comment>
<dbReference type="InterPro" id="IPR051393">
    <property type="entry name" value="ABC_transporter_permease"/>
</dbReference>
<dbReference type="Proteomes" id="UP001610861">
    <property type="component" value="Unassembled WGS sequence"/>
</dbReference>
<dbReference type="PROSITE" id="PS50928">
    <property type="entry name" value="ABC_TM1"/>
    <property type="match status" value="1"/>
</dbReference>
<dbReference type="SUPFAM" id="SSF161098">
    <property type="entry name" value="MetI-like"/>
    <property type="match status" value="1"/>
</dbReference>
<evidence type="ECO:0000256" key="3">
    <source>
        <dbReference type="ARBA" id="ARBA00022475"/>
    </source>
</evidence>
<evidence type="ECO:0000256" key="1">
    <source>
        <dbReference type="ARBA" id="ARBA00004651"/>
    </source>
</evidence>
<feature type="transmembrane region" description="Helical" evidence="7">
    <location>
        <begin position="292"/>
        <end position="314"/>
    </location>
</feature>
<dbReference type="PANTHER" id="PTHR30193">
    <property type="entry name" value="ABC TRANSPORTER PERMEASE PROTEIN"/>
    <property type="match status" value="1"/>
</dbReference>
<feature type="transmembrane region" description="Helical" evidence="7">
    <location>
        <begin position="237"/>
        <end position="257"/>
    </location>
</feature>
<evidence type="ECO:0000313" key="11">
    <source>
        <dbReference type="Proteomes" id="UP001610861"/>
    </source>
</evidence>
<organism evidence="10 11">
    <name type="scientific">Microbacterium alkaliflavum</name>
    <dbReference type="NCBI Taxonomy" id="3248839"/>
    <lineage>
        <taxon>Bacteria</taxon>
        <taxon>Bacillati</taxon>
        <taxon>Actinomycetota</taxon>
        <taxon>Actinomycetes</taxon>
        <taxon>Micrococcales</taxon>
        <taxon>Microbacteriaceae</taxon>
        <taxon>Microbacterium</taxon>
    </lineage>
</organism>
<dbReference type="InterPro" id="IPR035906">
    <property type="entry name" value="MetI-like_sf"/>
</dbReference>
<dbReference type="PANTHER" id="PTHR30193:SF37">
    <property type="entry name" value="INNER MEMBRANE ABC TRANSPORTER PERMEASE PROTEIN YCJO"/>
    <property type="match status" value="1"/>
</dbReference>
<accession>A0ABW7Q2G3</accession>
<feature type="compositionally biased region" description="Low complexity" evidence="8">
    <location>
        <begin position="9"/>
        <end position="27"/>
    </location>
</feature>
<keyword evidence="4 7" id="KW-0812">Transmembrane</keyword>
<feature type="transmembrane region" description="Helical" evidence="7">
    <location>
        <begin position="183"/>
        <end position="206"/>
    </location>
</feature>
<feature type="transmembrane region" description="Helical" evidence="7">
    <location>
        <begin position="40"/>
        <end position="61"/>
    </location>
</feature>
<feature type="domain" description="ABC transmembrane type-1" evidence="9">
    <location>
        <begin position="97"/>
        <end position="310"/>
    </location>
</feature>
<dbReference type="RefSeq" id="WP_396638956.1">
    <property type="nucleotide sequence ID" value="NZ_JBIQWL010000001.1"/>
</dbReference>
<evidence type="ECO:0000313" key="10">
    <source>
        <dbReference type="EMBL" id="MFH8249004.1"/>
    </source>
</evidence>
<evidence type="ECO:0000256" key="2">
    <source>
        <dbReference type="ARBA" id="ARBA00022448"/>
    </source>
</evidence>
<dbReference type="Gene3D" id="1.10.3720.10">
    <property type="entry name" value="MetI-like"/>
    <property type="match status" value="1"/>
</dbReference>
<sequence length="322" mass="35050">MTDISAHPATTQARRATRSATDSSESSAPRRRRTRSVGRSLWWFVVPSALVYLYVVIVPSLQGVYYSFTDWAFLNPPTWIGFQNYIDTFTGDAGAAAVRTLVIALVVVILQNVLGLGLALLLNGRVFGRNTLRTVIFAPMVVSALVVGYLFKYIFGPPGVGAINKLLEVTGLPQVDFLGNPTWALWIIVITIVWQFTGSTMVIYLAGLQGVAAELEEAAALDGAGYWKRFWYIVRPLLAPAITINLMLGLIGGLKIFDQIFSLTGGGPGNSTQTISTMIYQLFSQFGRYGSAAALAVVLAVAVGILSFIQFSVLRRQERKTS</sequence>
<evidence type="ECO:0000256" key="4">
    <source>
        <dbReference type="ARBA" id="ARBA00022692"/>
    </source>
</evidence>
<keyword evidence="5 7" id="KW-1133">Transmembrane helix</keyword>
<evidence type="ECO:0000256" key="8">
    <source>
        <dbReference type="SAM" id="MobiDB-lite"/>
    </source>
</evidence>
<gene>
    <name evidence="10" type="ORF">ACH3VR_01390</name>
</gene>
<keyword evidence="3" id="KW-1003">Cell membrane</keyword>
<feature type="transmembrane region" description="Helical" evidence="7">
    <location>
        <begin position="134"/>
        <end position="155"/>
    </location>
</feature>
<dbReference type="CDD" id="cd06261">
    <property type="entry name" value="TM_PBP2"/>
    <property type="match status" value="1"/>
</dbReference>
<feature type="region of interest" description="Disordered" evidence="8">
    <location>
        <begin position="1"/>
        <end position="31"/>
    </location>
</feature>
<evidence type="ECO:0000256" key="7">
    <source>
        <dbReference type="RuleBase" id="RU363032"/>
    </source>
</evidence>
<dbReference type="EMBL" id="JBIQWL010000001">
    <property type="protein sequence ID" value="MFH8249004.1"/>
    <property type="molecule type" value="Genomic_DNA"/>
</dbReference>
<comment type="subcellular location">
    <subcellularLocation>
        <location evidence="1 7">Cell membrane</location>
        <topology evidence="1 7">Multi-pass membrane protein</topology>
    </subcellularLocation>
</comment>
<dbReference type="InterPro" id="IPR000515">
    <property type="entry name" value="MetI-like"/>
</dbReference>
<dbReference type="Pfam" id="PF00528">
    <property type="entry name" value="BPD_transp_1"/>
    <property type="match status" value="1"/>
</dbReference>
<name>A0ABW7Q2G3_9MICO</name>
<comment type="similarity">
    <text evidence="7">Belongs to the binding-protein-dependent transport system permease family.</text>
</comment>
<reference evidence="10 11" key="1">
    <citation type="submission" date="2024-09" db="EMBL/GenBank/DDBJ databases">
        <authorList>
            <person name="Pan X."/>
        </authorList>
    </citation>
    <scope>NUCLEOTIDE SEQUENCE [LARGE SCALE GENOMIC DNA]</scope>
    <source>
        <strain evidence="10 11">B2969</strain>
    </source>
</reference>
<keyword evidence="2 7" id="KW-0813">Transport</keyword>
<evidence type="ECO:0000256" key="5">
    <source>
        <dbReference type="ARBA" id="ARBA00022989"/>
    </source>
</evidence>
<evidence type="ECO:0000259" key="9">
    <source>
        <dbReference type="PROSITE" id="PS50928"/>
    </source>
</evidence>
<keyword evidence="11" id="KW-1185">Reference proteome</keyword>
<feature type="transmembrane region" description="Helical" evidence="7">
    <location>
        <begin position="101"/>
        <end position="122"/>
    </location>
</feature>